<keyword evidence="3" id="KW-1185">Reference proteome</keyword>
<proteinExistence type="predicted"/>
<comment type="caution">
    <text evidence="2">The sequence shown here is derived from an EMBL/GenBank/DDBJ whole genome shotgun (WGS) entry which is preliminary data.</text>
</comment>
<keyword evidence="1" id="KW-0812">Transmembrane</keyword>
<organism evidence="2 3">
    <name type="scientific">Brachionus plicatilis</name>
    <name type="common">Marine rotifer</name>
    <name type="synonym">Brachionus muelleri</name>
    <dbReference type="NCBI Taxonomy" id="10195"/>
    <lineage>
        <taxon>Eukaryota</taxon>
        <taxon>Metazoa</taxon>
        <taxon>Spiralia</taxon>
        <taxon>Gnathifera</taxon>
        <taxon>Rotifera</taxon>
        <taxon>Eurotatoria</taxon>
        <taxon>Monogononta</taxon>
        <taxon>Pseudotrocha</taxon>
        <taxon>Ploima</taxon>
        <taxon>Brachionidae</taxon>
        <taxon>Brachionus</taxon>
    </lineage>
</organism>
<accession>A0A3M7QZS0</accession>
<sequence length="61" mass="7111">MNVLDSCFDKYLTFLKDFRNTLVSALYYSKKKIWFAFAACTISLLKAKFSINSILYKSLLI</sequence>
<feature type="transmembrane region" description="Helical" evidence="1">
    <location>
        <begin position="33"/>
        <end position="56"/>
    </location>
</feature>
<evidence type="ECO:0000313" key="3">
    <source>
        <dbReference type="Proteomes" id="UP000276133"/>
    </source>
</evidence>
<evidence type="ECO:0000256" key="1">
    <source>
        <dbReference type="SAM" id="Phobius"/>
    </source>
</evidence>
<protein>
    <submittedName>
        <fullName evidence="2">Uncharacterized protein</fullName>
    </submittedName>
</protein>
<name>A0A3M7QZS0_BRAPC</name>
<keyword evidence="1" id="KW-1133">Transmembrane helix</keyword>
<dbReference type="EMBL" id="REGN01004691">
    <property type="protein sequence ID" value="RNA16518.1"/>
    <property type="molecule type" value="Genomic_DNA"/>
</dbReference>
<dbReference type="AlphaFoldDB" id="A0A3M7QZS0"/>
<gene>
    <name evidence="2" type="ORF">BpHYR1_030366</name>
</gene>
<keyword evidence="1" id="KW-0472">Membrane</keyword>
<evidence type="ECO:0000313" key="2">
    <source>
        <dbReference type="EMBL" id="RNA16518.1"/>
    </source>
</evidence>
<dbReference type="Proteomes" id="UP000276133">
    <property type="component" value="Unassembled WGS sequence"/>
</dbReference>
<reference evidence="2 3" key="1">
    <citation type="journal article" date="2018" name="Sci. Rep.">
        <title>Genomic signatures of local adaptation to the degree of environmental predictability in rotifers.</title>
        <authorList>
            <person name="Franch-Gras L."/>
            <person name="Hahn C."/>
            <person name="Garcia-Roger E.M."/>
            <person name="Carmona M.J."/>
            <person name="Serra M."/>
            <person name="Gomez A."/>
        </authorList>
    </citation>
    <scope>NUCLEOTIDE SEQUENCE [LARGE SCALE GENOMIC DNA]</scope>
    <source>
        <strain evidence="2">HYR1</strain>
    </source>
</reference>